<dbReference type="Proteomes" id="UP000813463">
    <property type="component" value="Chromosome 3"/>
</dbReference>
<evidence type="ECO:0000313" key="13">
    <source>
        <dbReference type="RefSeq" id="XP_021850350.1"/>
    </source>
</evidence>
<evidence type="ECO:0000256" key="9">
    <source>
        <dbReference type="ARBA" id="ARBA00023242"/>
    </source>
</evidence>
<dbReference type="Pfam" id="PF10497">
    <property type="entry name" value="zf-4CXXC_R1"/>
    <property type="match status" value="1"/>
</dbReference>
<evidence type="ECO:0000256" key="10">
    <source>
        <dbReference type="SAM" id="MobiDB-lite"/>
    </source>
</evidence>
<dbReference type="AlphaFoldDB" id="A0A9R0JXQ4"/>
<dbReference type="InterPro" id="IPR040221">
    <property type="entry name" value="CDCA7/CDA7L"/>
</dbReference>
<keyword evidence="6" id="KW-0832">Ubl conjugation</keyword>
<dbReference type="GO" id="GO:0006355">
    <property type="term" value="P:regulation of DNA-templated transcription"/>
    <property type="evidence" value="ECO:0007669"/>
    <property type="project" value="InterPro"/>
</dbReference>
<reference evidence="12" key="1">
    <citation type="journal article" date="2021" name="Nat. Commun.">
        <title>Genomic analyses provide insights into spinach domestication and the genetic basis of agronomic traits.</title>
        <authorList>
            <person name="Cai X."/>
            <person name="Sun X."/>
            <person name="Xu C."/>
            <person name="Sun H."/>
            <person name="Wang X."/>
            <person name="Ge C."/>
            <person name="Zhang Z."/>
            <person name="Wang Q."/>
            <person name="Fei Z."/>
            <person name="Jiao C."/>
            <person name="Wang Q."/>
        </authorList>
    </citation>
    <scope>NUCLEOTIDE SEQUENCE [LARGE SCALE GENOMIC DNA]</scope>
    <source>
        <strain evidence="12">cv. Varoflay</strain>
    </source>
</reference>
<evidence type="ECO:0000313" key="12">
    <source>
        <dbReference type="Proteomes" id="UP000813463"/>
    </source>
</evidence>
<dbReference type="RefSeq" id="XP_021850350.1">
    <property type="nucleotide sequence ID" value="XM_021994658.2"/>
</dbReference>
<evidence type="ECO:0000256" key="3">
    <source>
        <dbReference type="ARBA" id="ARBA00022490"/>
    </source>
</evidence>
<feature type="region of interest" description="Disordered" evidence="10">
    <location>
        <begin position="96"/>
        <end position="136"/>
    </location>
</feature>
<name>A0A9R0JXQ4_SPIOL</name>
<sequence>MAITRRSVMAKHQEQATPAPPHTPSTPLAAEINSDSNNNAQQPQQQPQQQQQKQLQPIVVAEVVSGYEQTREQRIKENRERLQKLGIVDLSHQLNSIVATKRTPRRTPSERTTPLRSPSLGPADPPRRSSRLQNAPAVTYTELKEEKIKRTRDIVLEEGAKPEFYTEEHEKLLGNTEMPWTFFVDGYRADGTRIYDPVTGKTCHQCRQKTLGQRTRCCKCSLVQGQFCGDCLIMRYGEHVVEANQNPDWICPPCRGICNCSLCRQARGWAPTGALYKRINKLGYKSVAHYLITTKRAPPDPETGSDDVQSAKRSLPFEGMELPNDSGSEDKAVIEKTEVNPQSENRVMTVAESGSKSASNGRSRKRSKKEIIDAGDKSSEAAEHESISEMNGPNSSTSSVEKSDSTPVVRRSTRSMKENVDAGEVSVKTNGTPGEEPVSAVKSPSNSESITDSAARRLRPRNRT</sequence>
<dbReference type="GO" id="GO:0005634">
    <property type="term" value="C:nucleus"/>
    <property type="evidence" value="ECO:0000318"/>
    <property type="project" value="GO_Central"/>
</dbReference>
<evidence type="ECO:0000256" key="7">
    <source>
        <dbReference type="ARBA" id="ARBA00023015"/>
    </source>
</evidence>
<feature type="region of interest" description="Disordered" evidence="10">
    <location>
        <begin position="1"/>
        <end position="54"/>
    </location>
</feature>
<keyword evidence="7" id="KW-0805">Transcription regulation</keyword>
<feature type="compositionally biased region" description="Basic and acidic residues" evidence="10">
    <location>
        <begin position="369"/>
        <end position="387"/>
    </location>
</feature>
<dbReference type="GO" id="GO:0005737">
    <property type="term" value="C:cytoplasm"/>
    <property type="evidence" value="ECO:0007669"/>
    <property type="project" value="UniProtKB-SubCell"/>
</dbReference>
<keyword evidence="5" id="KW-0597">Phosphoprotein</keyword>
<protein>
    <recommendedName>
        <fullName evidence="11">Zinc-finger domain-containing protein</fullName>
    </recommendedName>
</protein>
<evidence type="ECO:0000259" key="11">
    <source>
        <dbReference type="Pfam" id="PF10497"/>
    </source>
</evidence>
<accession>A0A9R0JXQ4</accession>
<evidence type="ECO:0000256" key="2">
    <source>
        <dbReference type="ARBA" id="ARBA00004496"/>
    </source>
</evidence>
<keyword evidence="3" id="KW-0963">Cytoplasm</keyword>
<feature type="region of interest" description="Disordered" evidence="10">
    <location>
        <begin position="337"/>
        <end position="464"/>
    </location>
</feature>
<feature type="compositionally biased region" description="Low complexity" evidence="10">
    <location>
        <begin position="41"/>
        <end position="54"/>
    </location>
</feature>
<keyword evidence="9" id="KW-0539">Nucleus</keyword>
<evidence type="ECO:0000256" key="1">
    <source>
        <dbReference type="ARBA" id="ARBA00004123"/>
    </source>
</evidence>
<feature type="compositionally biased region" description="Polar residues" evidence="10">
    <location>
        <begin position="442"/>
        <end position="452"/>
    </location>
</feature>
<reference evidence="13" key="2">
    <citation type="submission" date="2025-08" db="UniProtKB">
        <authorList>
            <consortium name="RefSeq"/>
        </authorList>
    </citation>
    <scope>IDENTIFICATION</scope>
    <source>
        <tissue evidence="13">Leaf</tissue>
    </source>
</reference>
<proteinExistence type="predicted"/>
<dbReference type="InterPro" id="IPR018866">
    <property type="entry name" value="Znf-4CXXC_R1"/>
</dbReference>
<evidence type="ECO:0000256" key="5">
    <source>
        <dbReference type="ARBA" id="ARBA00022553"/>
    </source>
</evidence>
<evidence type="ECO:0000256" key="4">
    <source>
        <dbReference type="ARBA" id="ARBA00022499"/>
    </source>
</evidence>
<comment type="subcellular location">
    <subcellularLocation>
        <location evidence="2">Cytoplasm</location>
    </subcellularLocation>
    <subcellularLocation>
        <location evidence="1">Nucleus</location>
    </subcellularLocation>
</comment>
<dbReference type="PANTHER" id="PTHR31169">
    <property type="entry name" value="OS05G0300700 PROTEIN"/>
    <property type="match status" value="1"/>
</dbReference>
<keyword evidence="8" id="KW-0804">Transcription</keyword>
<feature type="domain" description="Zinc-finger" evidence="11">
    <location>
        <begin position="195"/>
        <end position="291"/>
    </location>
</feature>
<feature type="compositionally biased region" description="Polar residues" evidence="10">
    <location>
        <begin position="339"/>
        <end position="361"/>
    </location>
</feature>
<dbReference type="GeneID" id="110789937"/>
<feature type="compositionally biased region" description="Low complexity" evidence="10">
    <location>
        <begin position="110"/>
        <end position="119"/>
    </location>
</feature>
<evidence type="ECO:0000256" key="6">
    <source>
        <dbReference type="ARBA" id="ARBA00022843"/>
    </source>
</evidence>
<evidence type="ECO:0000256" key="8">
    <source>
        <dbReference type="ARBA" id="ARBA00023163"/>
    </source>
</evidence>
<organism evidence="12 13">
    <name type="scientific">Spinacia oleracea</name>
    <name type="common">Spinach</name>
    <dbReference type="NCBI Taxonomy" id="3562"/>
    <lineage>
        <taxon>Eukaryota</taxon>
        <taxon>Viridiplantae</taxon>
        <taxon>Streptophyta</taxon>
        <taxon>Embryophyta</taxon>
        <taxon>Tracheophyta</taxon>
        <taxon>Spermatophyta</taxon>
        <taxon>Magnoliopsida</taxon>
        <taxon>eudicotyledons</taxon>
        <taxon>Gunneridae</taxon>
        <taxon>Pentapetalae</taxon>
        <taxon>Caryophyllales</taxon>
        <taxon>Chenopodiaceae</taxon>
        <taxon>Chenopodioideae</taxon>
        <taxon>Anserineae</taxon>
        <taxon>Spinacia</taxon>
    </lineage>
</organism>
<keyword evidence="12" id="KW-1185">Reference proteome</keyword>
<keyword evidence="4" id="KW-1017">Isopeptide bond</keyword>
<gene>
    <name evidence="13" type="primary">LOC110789937</name>
</gene>
<dbReference type="KEGG" id="soe:110789937"/>
<dbReference type="OrthoDB" id="298344at2759"/>
<dbReference type="PANTHER" id="PTHR31169:SF23">
    <property type="entry name" value="OS03G0572250 PROTEIN"/>
    <property type="match status" value="1"/>
</dbReference>